<evidence type="ECO:0000256" key="2">
    <source>
        <dbReference type="ARBA" id="ARBA00023016"/>
    </source>
</evidence>
<accession>A0AAV3P3R5</accession>
<keyword evidence="1" id="KW-0809">Transit peptide</keyword>
<dbReference type="PANTHER" id="PTHR46991">
    <property type="entry name" value="23.5 KDA HEAT SHOCK PROTEIN, MITOCHONDRIAL"/>
    <property type="match status" value="1"/>
</dbReference>
<feature type="domain" description="SHSP" evidence="5">
    <location>
        <begin position="99"/>
        <end position="205"/>
    </location>
</feature>
<evidence type="ECO:0000259" key="5">
    <source>
        <dbReference type="PROSITE" id="PS01031"/>
    </source>
</evidence>
<gene>
    <name evidence="6" type="ORF">LIER_05073</name>
</gene>
<dbReference type="CDD" id="cd06464">
    <property type="entry name" value="ACD_sHsps-like"/>
    <property type="match status" value="1"/>
</dbReference>
<evidence type="ECO:0000256" key="3">
    <source>
        <dbReference type="PROSITE-ProRule" id="PRU00285"/>
    </source>
</evidence>
<comment type="caution">
    <text evidence="6">The sequence shown here is derived from an EMBL/GenBank/DDBJ whole genome shotgun (WGS) entry which is preliminary data.</text>
</comment>
<dbReference type="EMBL" id="BAABME010000680">
    <property type="protein sequence ID" value="GAA0144693.1"/>
    <property type="molecule type" value="Genomic_DNA"/>
</dbReference>
<dbReference type="Proteomes" id="UP001454036">
    <property type="component" value="Unassembled WGS sequence"/>
</dbReference>
<evidence type="ECO:0000313" key="6">
    <source>
        <dbReference type="EMBL" id="GAA0144693.1"/>
    </source>
</evidence>
<evidence type="ECO:0000256" key="4">
    <source>
        <dbReference type="RuleBase" id="RU003616"/>
    </source>
</evidence>
<comment type="similarity">
    <text evidence="3 4">Belongs to the small heat shock protein (HSP20) family.</text>
</comment>
<keyword evidence="2" id="KW-0346">Stress response</keyword>
<dbReference type="SUPFAM" id="SSF49764">
    <property type="entry name" value="HSP20-like chaperones"/>
    <property type="match status" value="1"/>
</dbReference>
<reference evidence="6 7" key="1">
    <citation type="submission" date="2024-01" db="EMBL/GenBank/DDBJ databases">
        <title>The complete chloroplast genome sequence of Lithospermum erythrorhizon: insights into the phylogenetic relationship among Boraginaceae species and the maternal lineages of purple gromwells.</title>
        <authorList>
            <person name="Okada T."/>
            <person name="Watanabe K."/>
        </authorList>
    </citation>
    <scope>NUCLEOTIDE SEQUENCE [LARGE SCALE GENOMIC DNA]</scope>
</reference>
<dbReference type="Pfam" id="PF00011">
    <property type="entry name" value="HSP20"/>
    <property type="match status" value="1"/>
</dbReference>
<dbReference type="PANTHER" id="PTHR46991:SF11">
    <property type="entry name" value="SMALL HEAT SHOCK PROTEIN HSPF"/>
    <property type="match status" value="1"/>
</dbReference>
<dbReference type="AlphaFoldDB" id="A0AAV3P3R5"/>
<evidence type="ECO:0000313" key="7">
    <source>
        <dbReference type="Proteomes" id="UP001454036"/>
    </source>
</evidence>
<protein>
    <recommendedName>
        <fullName evidence="5">SHSP domain-containing protein</fullName>
    </recommendedName>
</protein>
<evidence type="ECO:0000256" key="1">
    <source>
        <dbReference type="ARBA" id="ARBA00022946"/>
    </source>
</evidence>
<dbReference type="InterPro" id="IPR002068">
    <property type="entry name" value="A-crystallin/Hsp20_dom"/>
</dbReference>
<proteinExistence type="inferred from homology"/>
<dbReference type="Gene3D" id="2.60.40.790">
    <property type="match status" value="1"/>
</dbReference>
<dbReference type="InterPro" id="IPR008978">
    <property type="entry name" value="HSP20-like_chaperone"/>
</dbReference>
<dbReference type="PROSITE" id="PS01031">
    <property type="entry name" value="SHSP"/>
    <property type="match status" value="1"/>
</dbReference>
<keyword evidence="7" id="KW-1185">Reference proteome</keyword>
<dbReference type="InterPro" id="IPR044656">
    <property type="entry name" value="HSP14.7/HSP23.5/HSP23.6-like"/>
</dbReference>
<sequence length="205" mass="23482">MACWVALRRGVNSPAMFNSLRGVATSRFFNTNAEMTRFDDDHHQGGVDLCRRAHRRRDSFPDFFSNDVFDPLSPPRSVNQLLNLMDQFMDNPFTSASRGIGAGSRRGWDVREDENSLHLRMDMPGLDKENVKISVEENTLVIKGECEKESEEEEHGRRYSSRLDLPPNLYKVDGIKAEMKNGVLKVVVPKVKEEERKDVVQVKIE</sequence>
<name>A0AAV3P3R5_LITER</name>
<organism evidence="6 7">
    <name type="scientific">Lithospermum erythrorhizon</name>
    <name type="common">Purple gromwell</name>
    <name type="synonym">Lithospermum officinale var. erythrorhizon</name>
    <dbReference type="NCBI Taxonomy" id="34254"/>
    <lineage>
        <taxon>Eukaryota</taxon>
        <taxon>Viridiplantae</taxon>
        <taxon>Streptophyta</taxon>
        <taxon>Embryophyta</taxon>
        <taxon>Tracheophyta</taxon>
        <taxon>Spermatophyta</taxon>
        <taxon>Magnoliopsida</taxon>
        <taxon>eudicotyledons</taxon>
        <taxon>Gunneridae</taxon>
        <taxon>Pentapetalae</taxon>
        <taxon>asterids</taxon>
        <taxon>lamiids</taxon>
        <taxon>Boraginales</taxon>
        <taxon>Boraginaceae</taxon>
        <taxon>Boraginoideae</taxon>
        <taxon>Lithospermeae</taxon>
        <taxon>Lithospermum</taxon>
    </lineage>
</organism>